<evidence type="ECO:0000256" key="4">
    <source>
        <dbReference type="ARBA" id="ARBA00022989"/>
    </source>
</evidence>
<dbReference type="SUPFAM" id="SSF81324">
    <property type="entry name" value="Voltage-gated potassium channels"/>
    <property type="match status" value="2"/>
</dbReference>
<dbReference type="PANTHER" id="PTHR11003">
    <property type="entry name" value="POTASSIUM CHANNEL, SUBFAMILY K"/>
    <property type="match status" value="1"/>
</dbReference>
<comment type="subcellular location">
    <subcellularLocation>
        <location evidence="1">Membrane</location>
        <topology evidence="1">Multi-pass membrane protein</topology>
    </subcellularLocation>
</comment>
<dbReference type="GO" id="GO:0022841">
    <property type="term" value="F:potassium ion leak channel activity"/>
    <property type="evidence" value="ECO:0007669"/>
    <property type="project" value="TreeGrafter"/>
</dbReference>
<gene>
    <name evidence="11" type="ORF">OS493_010799</name>
</gene>
<reference evidence="11" key="1">
    <citation type="submission" date="2023-01" db="EMBL/GenBank/DDBJ databases">
        <title>Genome assembly of the deep-sea coral Lophelia pertusa.</title>
        <authorList>
            <person name="Herrera S."/>
            <person name="Cordes E."/>
        </authorList>
    </citation>
    <scope>NUCLEOTIDE SEQUENCE</scope>
    <source>
        <strain evidence="11">USNM1676648</strain>
        <tissue evidence="11">Polyp</tissue>
    </source>
</reference>
<sequence>MMRRVLNVCNMTTKPLLRKSVLRILLLIVYTMLGSWMFHCVEKTPITYKEMSANMLEKTPLQVPTFVNDAYEAVKVGKKVEWTFLNTTSYVFTILTTIGYGHMAPETELGQMLTVLYAIVGLPISMLALKTIGEVIVRCIKSLVIRIEKRLFKTRGVQRIRQKTFLGTCLMMLLFLLLGSILEVVAEGWSFTEGIYTWFVVLSTIGFGDYIPFQSLDQKSHADRRKSLWVFIAILACFTLIGLCVVSAVLTSLVQAVEEYRSKSNPYVCGSKLVQFVKRQKGRVSRSGVYAFNRGMVYMEEGQNIEHYHSRVRTRSNSI</sequence>
<evidence type="ECO:0000256" key="5">
    <source>
        <dbReference type="ARBA" id="ARBA00023065"/>
    </source>
</evidence>
<dbReference type="InterPro" id="IPR003280">
    <property type="entry name" value="2pore_dom_K_chnl"/>
</dbReference>
<dbReference type="Pfam" id="PF07885">
    <property type="entry name" value="Ion_trans_2"/>
    <property type="match status" value="2"/>
</dbReference>
<dbReference type="OrthoDB" id="297496at2759"/>
<keyword evidence="4 9" id="KW-1133">Transmembrane helix</keyword>
<feature type="domain" description="Potassium channel" evidence="10">
    <location>
        <begin position="81"/>
        <end position="137"/>
    </location>
</feature>
<comment type="similarity">
    <text evidence="8">Belongs to the two pore domain potassium channel (TC 1.A.1.8) family.</text>
</comment>
<keyword evidence="6 9" id="KW-0472">Membrane</keyword>
<evidence type="ECO:0000259" key="10">
    <source>
        <dbReference type="Pfam" id="PF07885"/>
    </source>
</evidence>
<organism evidence="11 12">
    <name type="scientific">Desmophyllum pertusum</name>
    <dbReference type="NCBI Taxonomy" id="174260"/>
    <lineage>
        <taxon>Eukaryota</taxon>
        <taxon>Metazoa</taxon>
        <taxon>Cnidaria</taxon>
        <taxon>Anthozoa</taxon>
        <taxon>Hexacorallia</taxon>
        <taxon>Scleractinia</taxon>
        <taxon>Caryophylliina</taxon>
        <taxon>Caryophylliidae</taxon>
        <taxon>Desmophyllum</taxon>
    </lineage>
</organism>
<dbReference type="GO" id="GO:0005886">
    <property type="term" value="C:plasma membrane"/>
    <property type="evidence" value="ECO:0007669"/>
    <property type="project" value="TreeGrafter"/>
</dbReference>
<proteinExistence type="inferred from homology"/>
<dbReference type="PANTHER" id="PTHR11003:SF345">
    <property type="entry name" value="TWIK FAMILY OF POTASSIUM CHANNELS PROTEIN 18"/>
    <property type="match status" value="1"/>
</dbReference>
<feature type="transmembrane region" description="Helical" evidence="9">
    <location>
        <begin position="115"/>
        <end position="144"/>
    </location>
</feature>
<evidence type="ECO:0000256" key="7">
    <source>
        <dbReference type="ARBA" id="ARBA00023303"/>
    </source>
</evidence>
<dbReference type="Gene3D" id="1.10.287.70">
    <property type="match status" value="1"/>
</dbReference>
<dbReference type="GO" id="GO:0030322">
    <property type="term" value="P:stabilization of membrane potential"/>
    <property type="evidence" value="ECO:0007669"/>
    <property type="project" value="TreeGrafter"/>
</dbReference>
<evidence type="ECO:0000256" key="6">
    <source>
        <dbReference type="ARBA" id="ARBA00023136"/>
    </source>
</evidence>
<dbReference type="Proteomes" id="UP001163046">
    <property type="component" value="Unassembled WGS sequence"/>
</dbReference>
<protein>
    <recommendedName>
        <fullName evidence="10">Potassium channel domain-containing protein</fullName>
    </recommendedName>
</protein>
<feature type="transmembrane region" description="Helical" evidence="9">
    <location>
        <begin position="165"/>
        <end position="189"/>
    </location>
</feature>
<feature type="domain" description="Potassium channel" evidence="10">
    <location>
        <begin position="171"/>
        <end position="258"/>
    </location>
</feature>
<comment type="caution">
    <text evidence="11">The sequence shown here is derived from an EMBL/GenBank/DDBJ whole genome shotgun (WGS) entry which is preliminary data.</text>
</comment>
<keyword evidence="3 8" id="KW-0812">Transmembrane</keyword>
<feature type="transmembrane region" description="Helical" evidence="9">
    <location>
        <begin position="195"/>
        <end position="216"/>
    </location>
</feature>
<evidence type="ECO:0000256" key="8">
    <source>
        <dbReference type="RuleBase" id="RU003857"/>
    </source>
</evidence>
<evidence type="ECO:0000256" key="9">
    <source>
        <dbReference type="SAM" id="Phobius"/>
    </source>
</evidence>
<feature type="transmembrane region" description="Helical" evidence="9">
    <location>
        <begin position="21"/>
        <end position="39"/>
    </location>
</feature>
<evidence type="ECO:0000256" key="3">
    <source>
        <dbReference type="ARBA" id="ARBA00022692"/>
    </source>
</evidence>
<keyword evidence="2 8" id="KW-0813">Transport</keyword>
<dbReference type="AlphaFoldDB" id="A0A9W9ZER4"/>
<accession>A0A9W9ZER4</accession>
<keyword evidence="5 8" id="KW-0406">Ion transport</keyword>
<dbReference type="PRINTS" id="PR01333">
    <property type="entry name" value="2POREKCHANEL"/>
</dbReference>
<feature type="transmembrane region" description="Helical" evidence="9">
    <location>
        <begin position="228"/>
        <end position="254"/>
    </location>
</feature>
<name>A0A9W9ZER4_9CNID</name>
<keyword evidence="12" id="KW-1185">Reference proteome</keyword>
<evidence type="ECO:0000256" key="1">
    <source>
        <dbReference type="ARBA" id="ARBA00004141"/>
    </source>
</evidence>
<dbReference type="EMBL" id="MU826354">
    <property type="protein sequence ID" value="KAJ7380090.1"/>
    <property type="molecule type" value="Genomic_DNA"/>
</dbReference>
<evidence type="ECO:0000256" key="2">
    <source>
        <dbReference type="ARBA" id="ARBA00022448"/>
    </source>
</evidence>
<dbReference type="InterPro" id="IPR013099">
    <property type="entry name" value="K_chnl_dom"/>
</dbReference>
<keyword evidence="7 8" id="KW-0407">Ion channel</keyword>
<dbReference type="GO" id="GO:0015271">
    <property type="term" value="F:outward rectifier potassium channel activity"/>
    <property type="evidence" value="ECO:0007669"/>
    <property type="project" value="TreeGrafter"/>
</dbReference>
<evidence type="ECO:0000313" key="11">
    <source>
        <dbReference type="EMBL" id="KAJ7380090.1"/>
    </source>
</evidence>
<evidence type="ECO:0000313" key="12">
    <source>
        <dbReference type="Proteomes" id="UP001163046"/>
    </source>
</evidence>